<dbReference type="InterPro" id="IPR017959">
    <property type="entry name" value="Asn/Gln-tRNA_amidoTrfase_suB/E"/>
</dbReference>
<dbReference type="Proteomes" id="UP001337723">
    <property type="component" value="Chromosome"/>
</dbReference>
<dbReference type="FunFam" id="1.10.10.410:FF:000001">
    <property type="entry name" value="Aspartyl/glutamyl-tRNA(Asn/Gln) amidotransferase subunit B"/>
    <property type="match status" value="1"/>
</dbReference>
<dbReference type="EMBL" id="AP027266">
    <property type="protein sequence ID" value="BDW85838.1"/>
    <property type="molecule type" value="Genomic_DNA"/>
</dbReference>
<dbReference type="GO" id="GO:0050567">
    <property type="term" value="F:glutaminyl-tRNA synthase (glutamine-hydrolyzing) activity"/>
    <property type="evidence" value="ECO:0007669"/>
    <property type="project" value="UniProtKB-UniRule"/>
</dbReference>
<evidence type="ECO:0000259" key="12">
    <source>
        <dbReference type="SMART" id="SM00845"/>
    </source>
</evidence>
<dbReference type="SMART" id="SM00845">
    <property type="entry name" value="GatB_Yqey"/>
    <property type="match status" value="1"/>
</dbReference>
<dbReference type="PROSITE" id="PS01234">
    <property type="entry name" value="GATB"/>
    <property type="match status" value="1"/>
</dbReference>
<dbReference type="InterPro" id="IPR014746">
    <property type="entry name" value="Gln_synth/guanido_kin_cat_dom"/>
</dbReference>
<keyword evidence="14" id="KW-1185">Reference proteome</keyword>
<keyword evidence="6 11" id="KW-0067">ATP-binding</keyword>
<dbReference type="InterPro" id="IPR004413">
    <property type="entry name" value="GatB"/>
</dbReference>
<feature type="domain" description="Asn/Gln amidotransferase" evidence="12">
    <location>
        <begin position="356"/>
        <end position="511"/>
    </location>
</feature>
<dbReference type="EC" id="6.3.5.-" evidence="11"/>
<dbReference type="InterPro" id="IPR018027">
    <property type="entry name" value="Asn/Gln_amidotransferase"/>
</dbReference>
<dbReference type="KEGG" id="rmai:MACH21_20150"/>
<dbReference type="GO" id="GO:0006412">
    <property type="term" value="P:translation"/>
    <property type="evidence" value="ECO:0007669"/>
    <property type="project" value="UniProtKB-UniRule"/>
</dbReference>
<comment type="function">
    <text evidence="8 11">Allows the formation of correctly charged Asn-tRNA(Asn) or Gln-tRNA(Gln) through the transamidation of misacylated Asp-tRNA(Asn) or Glu-tRNA(Gln) in organisms which lack either or both of asparaginyl-tRNA or glutaminyl-tRNA synthetases. The reaction takes place in the presence of glutamine and ATP through an activated phospho-Asp-tRNA(Asn) or phospho-Glu-tRNA(Gln).</text>
</comment>
<evidence type="ECO:0000313" key="13">
    <source>
        <dbReference type="EMBL" id="BDW85838.1"/>
    </source>
</evidence>
<dbReference type="SUPFAM" id="SSF89095">
    <property type="entry name" value="GatB/YqeY motif"/>
    <property type="match status" value="1"/>
</dbReference>
<evidence type="ECO:0000256" key="6">
    <source>
        <dbReference type="ARBA" id="ARBA00022840"/>
    </source>
</evidence>
<dbReference type="AlphaFoldDB" id="A0AA48HCM7"/>
<dbReference type="InterPro" id="IPR042114">
    <property type="entry name" value="GatB_C_1"/>
</dbReference>
<dbReference type="InterPro" id="IPR023168">
    <property type="entry name" value="GatB_Yqey_C_2"/>
</dbReference>
<sequence>MLDLTYQTPKPKVIAGAKHDWELVIGMEVHAQVSSQSKLFSGASTRFGAEPNSNVAFVDAGMPGMLPVINEFCVAQAVRTGLGLKAAINLRSAFDRKNYFYPDLPQGYQISQLYHPIVGEGEVLVELGDGTARIVRIERIHLEQDAGKSIHDMDPALSFVDLNRTGVALMEIVSRPDIRGPEEAAAYVAKLRQIMLYLGTCDGNMQNGNLRADVNVSVCLPGAYERYQDSQDFSHLGTRCEIKNMNSLRFIQAAIDYEARRQIAILEAGGKIDQETRLYDPDKGETRSMRSKEEAHDYRYFPDPDLLPLEIEQAWVDDIAANLPELPDAKKARFLGDYGLSDYDASVLTADLDAAHYFEAVVADVAPEGAQTQNSDGKMAANWVINELFGRLKKDEADITASPVSPAQLGGIIRLIKSGDISGKIAKDLFEIVYTEGGDPAQIVEARGMKQVTDTGAIEAAVDQIIAENPAQVEKAKQNPKLAGWFVGQVMKATGGKANPAAVNELVTAKLGL</sequence>
<dbReference type="Gene3D" id="1.10.10.410">
    <property type="match status" value="1"/>
</dbReference>
<dbReference type="InterPro" id="IPR006075">
    <property type="entry name" value="Asn/Gln-tRNA_Trfase_suB/E_cat"/>
</dbReference>
<gene>
    <name evidence="11 13" type="primary">gatB</name>
    <name evidence="13" type="ORF">MACH21_20150</name>
</gene>
<evidence type="ECO:0000313" key="14">
    <source>
        <dbReference type="Proteomes" id="UP001337723"/>
    </source>
</evidence>
<accession>A0AA48HCM7</accession>
<evidence type="ECO:0000256" key="11">
    <source>
        <dbReference type="HAMAP-Rule" id="MF_00121"/>
    </source>
</evidence>
<dbReference type="HAMAP" id="MF_00121">
    <property type="entry name" value="GatB"/>
    <property type="match status" value="1"/>
</dbReference>
<protein>
    <recommendedName>
        <fullName evidence="3 11">Aspartyl/glutamyl-tRNA(Asn/Gln) amidotransferase subunit B</fullName>
        <shortName evidence="11">Asp/Glu-ADT subunit B</shortName>
        <ecNumber evidence="11">6.3.5.-</ecNumber>
    </recommendedName>
</protein>
<comment type="similarity">
    <text evidence="1 11">Belongs to the GatB/GatE family. GatB subfamily.</text>
</comment>
<reference evidence="13 14" key="1">
    <citation type="submission" date="2023-01" db="EMBL/GenBank/DDBJ databases">
        <title>Complete genome sequence of Roseicyclus marinus strain Dej080120_10.</title>
        <authorList>
            <person name="Ueki S."/>
            <person name="Maruyama F."/>
        </authorList>
    </citation>
    <scope>NUCLEOTIDE SEQUENCE [LARGE SCALE GENOMIC DNA]</scope>
    <source>
        <strain evidence="13 14">Dej080120_10</strain>
    </source>
</reference>
<dbReference type="InterPro" id="IPR017958">
    <property type="entry name" value="Gln-tRNA_amidoTrfase_suB_CS"/>
</dbReference>
<dbReference type="PANTHER" id="PTHR11659">
    <property type="entry name" value="GLUTAMYL-TRNA GLN AMIDOTRANSFERASE SUBUNIT B MITOCHONDRIAL AND PROKARYOTIC PET112-RELATED"/>
    <property type="match status" value="1"/>
</dbReference>
<name>A0AA48HCM7_9RHOB</name>
<comment type="subunit">
    <text evidence="2 11">Heterotrimer of A, B and C subunits.</text>
</comment>
<comment type="catalytic activity">
    <reaction evidence="9 11">
        <text>L-aspartyl-tRNA(Asn) + L-glutamine + ATP + H2O = L-asparaginyl-tRNA(Asn) + L-glutamate + ADP + phosphate + 2 H(+)</text>
        <dbReference type="Rhea" id="RHEA:14513"/>
        <dbReference type="Rhea" id="RHEA-COMP:9674"/>
        <dbReference type="Rhea" id="RHEA-COMP:9677"/>
        <dbReference type="ChEBI" id="CHEBI:15377"/>
        <dbReference type="ChEBI" id="CHEBI:15378"/>
        <dbReference type="ChEBI" id="CHEBI:29985"/>
        <dbReference type="ChEBI" id="CHEBI:30616"/>
        <dbReference type="ChEBI" id="CHEBI:43474"/>
        <dbReference type="ChEBI" id="CHEBI:58359"/>
        <dbReference type="ChEBI" id="CHEBI:78515"/>
        <dbReference type="ChEBI" id="CHEBI:78516"/>
        <dbReference type="ChEBI" id="CHEBI:456216"/>
    </reaction>
</comment>
<evidence type="ECO:0000256" key="10">
    <source>
        <dbReference type="ARBA" id="ARBA00047913"/>
    </source>
</evidence>
<dbReference type="SUPFAM" id="SSF55931">
    <property type="entry name" value="Glutamine synthetase/guanido kinase"/>
    <property type="match status" value="1"/>
</dbReference>
<proteinExistence type="inferred from homology"/>
<evidence type="ECO:0000256" key="3">
    <source>
        <dbReference type="ARBA" id="ARBA00016923"/>
    </source>
</evidence>
<dbReference type="Pfam" id="PF02637">
    <property type="entry name" value="GatB_Yqey"/>
    <property type="match status" value="1"/>
</dbReference>
<dbReference type="NCBIfam" id="TIGR00133">
    <property type="entry name" value="gatB"/>
    <property type="match status" value="1"/>
</dbReference>
<organism evidence="13 14">
    <name type="scientific">Roseicyclus marinus</name>
    <dbReference type="NCBI Taxonomy" id="2161673"/>
    <lineage>
        <taxon>Bacteria</taxon>
        <taxon>Pseudomonadati</taxon>
        <taxon>Pseudomonadota</taxon>
        <taxon>Alphaproteobacteria</taxon>
        <taxon>Rhodobacterales</taxon>
        <taxon>Roseobacteraceae</taxon>
        <taxon>Roseicyclus</taxon>
    </lineage>
</organism>
<keyword evidence="7 11" id="KW-0648">Protein biosynthesis</keyword>
<evidence type="ECO:0000256" key="5">
    <source>
        <dbReference type="ARBA" id="ARBA00022741"/>
    </source>
</evidence>
<evidence type="ECO:0000256" key="2">
    <source>
        <dbReference type="ARBA" id="ARBA00011123"/>
    </source>
</evidence>
<evidence type="ECO:0000256" key="4">
    <source>
        <dbReference type="ARBA" id="ARBA00022598"/>
    </source>
</evidence>
<dbReference type="FunFam" id="1.10.150.380:FF:000001">
    <property type="entry name" value="Aspartyl/glutamyl-tRNA(Asn/Gln) amidotransferase subunit B"/>
    <property type="match status" value="1"/>
</dbReference>
<keyword evidence="5 11" id="KW-0547">Nucleotide-binding</keyword>
<evidence type="ECO:0000256" key="8">
    <source>
        <dbReference type="ARBA" id="ARBA00024799"/>
    </source>
</evidence>
<dbReference type="Pfam" id="PF02934">
    <property type="entry name" value="GatB_N"/>
    <property type="match status" value="1"/>
</dbReference>
<evidence type="ECO:0000256" key="9">
    <source>
        <dbReference type="ARBA" id="ARBA00047380"/>
    </source>
</evidence>
<dbReference type="NCBIfam" id="NF004015">
    <property type="entry name" value="PRK05477.1-5"/>
    <property type="match status" value="1"/>
</dbReference>
<comment type="catalytic activity">
    <reaction evidence="10 11">
        <text>L-glutamyl-tRNA(Gln) + L-glutamine + ATP + H2O = L-glutaminyl-tRNA(Gln) + L-glutamate + ADP + phosphate + H(+)</text>
        <dbReference type="Rhea" id="RHEA:17521"/>
        <dbReference type="Rhea" id="RHEA-COMP:9681"/>
        <dbReference type="Rhea" id="RHEA-COMP:9684"/>
        <dbReference type="ChEBI" id="CHEBI:15377"/>
        <dbReference type="ChEBI" id="CHEBI:15378"/>
        <dbReference type="ChEBI" id="CHEBI:29985"/>
        <dbReference type="ChEBI" id="CHEBI:30616"/>
        <dbReference type="ChEBI" id="CHEBI:43474"/>
        <dbReference type="ChEBI" id="CHEBI:58359"/>
        <dbReference type="ChEBI" id="CHEBI:78520"/>
        <dbReference type="ChEBI" id="CHEBI:78521"/>
        <dbReference type="ChEBI" id="CHEBI:456216"/>
    </reaction>
</comment>
<keyword evidence="4 11" id="KW-0436">Ligase</keyword>
<dbReference type="RefSeq" id="WP_338271663.1">
    <property type="nucleotide sequence ID" value="NZ_AP027266.1"/>
</dbReference>
<dbReference type="GO" id="GO:0005524">
    <property type="term" value="F:ATP binding"/>
    <property type="evidence" value="ECO:0007669"/>
    <property type="project" value="UniProtKB-KW"/>
</dbReference>
<dbReference type="NCBIfam" id="NF004012">
    <property type="entry name" value="PRK05477.1-2"/>
    <property type="match status" value="1"/>
</dbReference>
<dbReference type="PANTHER" id="PTHR11659:SF0">
    <property type="entry name" value="GLUTAMYL-TRNA(GLN) AMIDOTRANSFERASE SUBUNIT B, MITOCHONDRIAL"/>
    <property type="match status" value="1"/>
</dbReference>
<dbReference type="Gene3D" id="1.10.150.380">
    <property type="entry name" value="GatB domain, N-terminal subdomain"/>
    <property type="match status" value="1"/>
</dbReference>
<dbReference type="NCBIfam" id="NF004014">
    <property type="entry name" value="PRK05477.1-4"/>
    <property type="match status" value="1"/>
</dbReference>
<evidence type="ECO:0000256" key="1">
    <source>
        <dbReference type="ARBA" id="ARBA00005306"/>
    </source>
</evidence>
<dbReference type="GO" id="GO:0070681">
    <property type="term" value="P:glutaminyl-tRNAGln biosynthesis via transamidation"/>
    <property type="evidence" value="ECO:0007669"/>
    <property type="project" value="TreeGrafter"/>
</dbReference>
<dbReference type="InterPro" id="IPR003789">
    <property type="entry name" value="Asn/Gln_tRNA_amidoTrase-B-like"/>
</dbReference>
<evidence type="ECO:0000256" key="7">
    <source>
        <dbReference type="ARBA" id="ARBA00022917"/>
    </source>
</evidence>